<keyword evidence="1" id="KW-0472">Membrane</keyword>
<evidence type="ECO:0000256" key="1">
    <source>
        <dbReference type="SAM" id="Phobius"/>
    </source>
</evidence>
<accession>A0A0D7AB86</accession>
<dbReference type="Gene3D" id="3.60.130.30">
    <property type="match status" value="1"/>
</dbReference>
<feature type="transmembrane region" description="Helical" evidence="1">
    <location>
        <begin position="88"/>
        <end position="106"/>
    </location>
</feature>
<dbReference type="OrthoDB" id="3025143at2759"/>
<keyword evidence="1" id="KW-0812">Transmembrane</keyword>
<keyword evidence="1" id="KW-1133">Transmembrane helix</keyword>
<name>A0A0D7AB86_9AGAR</name>
<protein>
    <submittedName>
        <fullName evidence="2">Uncharacterized protein</fullName>
    </submittedName>
</protein>
<feature type="transmembrane region" description="Helical" evidence="1">
    <location>
        <begin position="12"/>
        <end position="37"/>
    </location>
</feature>
<sequence>MNIPHDTTTGAVLATLLAHAAIIRICHFASAVFATWAPRLHERYKDSFEALLAHDNSLVRNFVASVWAAVAFNFGPQTVTYRHRDSHNIPYGWCAITALGTFNYLLGGHLVLWDLKLVIQFPPGSTILLPSAIVEHSNTSIGLHETRYSITQFSAGGLFRWVDQGFQSQGRFFETLNKQEHDAYMAGRTHHWANGLKYFSTLDELDIKSK</sequence>
<keyword evidence="3" id="KW-1185">Reference proteome</keyword>
<gene>
    <name evidence="2" type="ORF">FISHEDRAFT_43656</name>
</gene>
<evidence type="ECO:0000313" key="2">
    <source>
        <dbReference type="EMBL" id="KIY48272.1"/>
    </source>
</evidence>
<reference evidence="2 3" key="1">
    <citation type="journal article" date="2015" name="Fungal Genet. Biol.">
        <title>Evolution of novel wood decay mechanisms in Agaricales revealed by the genome sequences of Fistulina hepatica and Cylindrobasidium torrendii.</title>
        <authorList>
            <person name="Floudas D."/>
            <person name="Held B.W."/>
            <person name="Riley R."/>
            <person name="Nagy L.G."/>
            <person name="Koehler G."/>
            <person name="Ransdell A.S."/>
            <person name="Younus H."/>
            <person name="Chow J."/>
            <person name="Chiniquy J."/>
            <person name="Lipzen A."/>
            <person name="Tritt A."/>
            <person name="Sun H."/>
            <person name="Haridas S."/>
            <person name="LaButti K."/>
            <person name="Ohm R.A."/>
            <person name="Kues U."/>
            <person name="Blanchette R.A."/>
            <person name="Grigoriev I.V."/>
            <person name="Minto R.E."/>
            <person name="Hibbett D.S."/>
        </authorList>
    </citation>
    <scope>NUCLEOTIDE SEQUENCE [LARGE SCALE GENOMIC DNA]</scope>
    <source>
        <strain evidence="2 3">ATCC 64428</strain>
    </source>
</reference>
<dbReference type="AlphaFoldDB" id="A0A0D7AB86"/>
<dbReference type="EMBL" id="KN881851">
    <property type="protein sequence ID" value="KIY48272.1"/>
    <property type="molecule type" value="Genomic_DNA"/>
</dbReference>
<evidence type="ECO:0000313" key="3">
    <source>
        <dbReference type="Proteomes" id="UP000054144"/>
    </source>
</evidence>
<dbReference type="Proteomes" id="UP000054144">
    <property type="component" value="Unassembled WGS sequence"/>
</dbReference>
<proteinExistence type="predicted"/>
<organism evidence="2 3">
    <name type="scientific">Fistulina hepatica ATCC 64428</name>
    <dbReference type="NCBI Taxonomy" id="1128425"/>
    <lineage>
        <taxon>Eukaryota</taxon>
        <taxon>Fungi</taxon>
        <taxon>Dikarya</taxon>
        <taxon>Basidiomycota</taxon>
        <taxon>Agaricomycotina</taxon>
        <taxon>Agaricomycetes</taxon>
        <taxon>Agaricomycetidae</taxon>
        <taxon>Agaricales</taxon>
        <taxon>Fistulinaceae</taxon>
        <taxon>Fistulina</taxon>
    </lineage>
</organism>